<proteinExistence type="predicted"/>
<evidence type="ECO:0000313" key="1">
    <source>
        <dbReference type="EMBL" id="ROW04257.1"/>
    </source>
</evidence>
<dbReference type="EMBL" id="LJZO01000002">
    <property type="protein sequence ID" value="ROW04257.1"/>
    <property type="molecule type" value="Genomic_DNA"/>
</dbReference>
<keyword evidence="2" id="KW-1185">Reference proteome</keyword>
<evidence type="ECO:0000313" key="2">
    <source>
        <dbReference type="Proteomes" id="UP000284375"/>
    </source>
</evidence>
<gene>
    <name evidence="1" type="ORF">VSDG_00876</name>
</gene>
<accession>A0A423WLE2</accession>
<name>A0A423WLE2_CYTCH</name>
<sequence>MDAVLTEDILEVPLPTTTKTNGINGKHTLTEDVVEDPVPAKKGKYNAIPGPLGLASASLEGKVALVTGADHSYYLSAVISVHHTFLSDVFAWAEYLKVMPRSPDTEWGSPVGS</sequence>
<dbReference type="STRING" id="252740.A0A423WLE2"/>
<dbReference type="AlphaFoldDB" id="A0A423WLE2"/>
<protein>
    <submittedName>
        <fullName evidence="1">Uncharacterized protein</fullName>
    </submittedName>
</protein>
<comment type="caution">
    <text evidence="1">The sequence shown here is derived from an EMBL/GenBank/DDBJ whole genome shotgun (WGS) entry which is preliminary data.</text>
</comment>
<organism evidence="1 2">
    <name type="scientific">Cytospora chrysosperma</name>
    <name type="common">Cytospora canker fungus</name>
    <name type="synonym">Sphaeria chrysosperma</name>
    <dbReference type="NCBI Taxonomy" id="252740"/>
    <lineage>
        <taxon>Eukaryota</taxon>
        <taxon>Fungi</taxon>
        <taxon>Dikarya</taxon>
        <taxon>Ascomycota</taxon>
        <taxon>Pezizomycotina</taxon>
        <taxon>Sordariomycetes</taxon>
        <taxon>Sordariomycetidae</taxon>
        <taxon>Diaporthales</taxon>
        <taxon>Cytosporaceae</taxon>
        <taxon>Cytospora</taxon>
    </lineage>
</organism>
<reference evidence="1 2" key="1">
    <citation type="submission" date="2015-09" db="EMBL/GenBank/DDBJ databases">
        <title>Host preference determinants of Valsa canker pathogens revealed by comparative genomics.</title>
        <authorList>
            <person name="Yin Z."/>
            <person name="Huang L."/>
        </authorList>
    </citation>
    <scope>NUCLEOTIDE SEQUENCE [LARGE SCALE GENOMIC DNA]</scope>
    <source>
        <strain evidence="1 2">YSFL</strain>
    </source>
</reference>
<dbReference type="Proteomes" id="UP000284375">
    <property type="component" value="Unassembled WGS sequence"/>
</dbReference>